<evidence type="ECO:0000313" key="1">
    <source>
        <dbReference type="EMBL" id="TNN06184.1"/>
    </source>
</evidence>
<keyword evidence="2" id="KW-1185">Reference proteome</keyword>
<organism evidence="1 2">
    <name type="scientific">Schistosoma japonicum</name>
    <name type="common">Blood fluke</name>
    <dbReference type="NCBI Taxonomy" id="6182"/>
    <lineage>
        <taxon>Eukaryota</taxon>
        <taxon>Metazoa</taxon>
        <taxon>Spiralia</taxon>
        <taxon>Lophotrochozoa</taxon>
        <taxon>Platyhelminthes</taxon>
        <taxon>Trematoda</taxon>
        <taxon>Digenea</taxon>
        <taxon>Strigeidida</taxon>
        <taxon>Schistosomatoidea</taxon>
        <taxon>Schistosomatidae</taxon>
        <taxon>Schistosoma</taxon>
    </lineage>
</organism>
<accession>A0A4Z2CQ02</accession>
<comment type="caution">
    <text evidence="1">The sequence shown here is derived from an EMBL/GenBank/DDBJ whole genome shotgun (WGS) entry which is preliminary data.</text>
</comment>
<sequence length="548" mass="63021">MQSIDYPVSSISLNNLPTTIHSNNNDNDNQSLNTSLQLPITTLASSSSTSLNQLRNHVIRKPKQLYSLNKQLSKSDYTLNNAKNDSVIFDYENNLQNLNDELEERFYHCSMDAKNSLAELEWKCLLERQQLKRTYLHNLGELKQRRIMSLANLTRIQTKTYYDLQRKWLCQLHTHELNLRNTSCQETLKKLTDSQTIERQTICKLLNESIKGQKQIIQILENLLKNDKQLNKTESTLLSMNHTTHNTTHNLLSTINEQQISTSLLEQLMESPYFVIEEYSSDDFTEGITKHQSTPTSLTNVDNSLNDNNHIIQLKDTTNEIDYPLKQSTSHSLPSKIIELSNSNQHEKQQSNELISRVKSTQSIHSTISAYESLSRTVLNIITTRQSDFWTSILEQEHLLTENLLKGQTEQLKLLITSENAAVKRCQMDYDSRAAYLAVTLEATQKFAEQEFNEERERTIQFYFPNANTNHLHTNTRYQSINIPGEHSLSKVTTDNLHDTTYNNNNSTVSNTIKKFEQYTDEHGNKIIPITFKSSSSSSAKFNSASGQ</sequence>
<protein>
    <submittedName>
        <fullName evidence="1">Centrosomal protein</fullName>
    </submittedName>
</protein>
<gene>
    <name evidence="1" type="ORF">EWB00_008553</name>
</gene>
<dbReference type="OrthoDB" id="6257032at2759"/>
<dbReference type="EMBL" id="SKCS01000477">
    <property type="protein sequence ID" value="TNN06184.1"/>
    <property type="molecule type" value="Genomic_DNA"/>
</dbReference>
<name>A0A4Z2CQ02_SCHJA</name>
<dbReference type="AlphaFoldDB" id="A0A4Z2CQ02"/>
<evidence type="ECO:0000313" key="2">
    <source>
        <dbReference type="Proteomes" id="UP000311919"/>
    </source>
</evidence>
<proteinExistence type="predicted"/>
<dbReference type="Proteomes" id="UP000311919">
    <property type="component" value="Unassembled WGS sequence"/>
</dbReference>
<reference evidence="1 2" key="1">
    <citation type="submission" date="2019-03" db="EMBL/GenBank/DDBJ databases">
        <title>An improved genome assembly of the fluke Schistosoma japonicum.</title>
        <authorList>
            <person name="Hu W."/>
            <person name="Luo F."/>
            <person name="Yin M."/>
            <person name="Mo X."/>
            <person name="Sun C."/>
            <person name="Wu Q."/>
            <person name="Zhu B."/>
            <person name="Xiang M."/>
            <person name="Wang J."/>
            <person name="Wang Y."/>
            <person name="Zhang T."/>
            <person name="Xu B."/>
            <person name="Zheng H."/>
            <person name="Feng Z."/>
        </authorList>
    </citation>
    <scope>NUCLEOTIDE SEQUENCE [LARGE SCALE GENOMIC DNA]</scope>
    <source>
        <strain evidence="1">HuSjv2</strain>
        <tissue evidence="1">Worms</tissue>
    </source>
</reference>